<reference evidence="3" key="1">
    <citation type="submission" date="2016-10" db="EMBL/GenBank/DDBJ databases">
        <authorList>
            <person name="Varghese N."/>
            <person name="Submissions S."/>
        </authorList>
    </citation>
    <scope>NUCLEOTIDE SEQUENCE [LARGE SCALE GENOMIC DNA]</scope>
    <source>
        <strain evidence="3">CGMCC 1.12402</strain>
    </source>
</reference>
<keyword evidence="3" id="KW-1185">Reference proteome</keyword>
<dbReference type="Proteomes" id="UP000199437">
    <property type="component" value="Unassembled WGS sequence"/>
</dbReference>
<dbReference type="STRING" id="1267423.SAMN05216290_1294"/>
<keyword evidence="1" id="KW-0812">Transmembrane</keyword>
<name>A0A1I0NL14_9BACT</name>
<evidence type="ECO:0008006" key="4">
    <source>
        <dbReference type="Google" id="ProtNLM"/>
    </source>
</evidence>
<dbReference type="InterPro" id="IPR036514">
    <property type="entry name" value="SGNH_hydro_sf"/>
</dbReference>
<evidence type="ECO:0000313" key="2">
    <source>
        <dbReference type="EMBL" id="SEW02197.1"/>
    </source>
</evidence>
<dbReference type="AlphaFoldDB" id="A0A1I0NL14"/>
<organism evidence="2 3">
    <name type="scientific">Roseivirga pacifica</name>
    <dbReference type="NCBI Taxonomy" id="1267423"/>
    <lineage>
        <taxon>Bacteria</taxon>
        <taxon>Pseudomonadati</taxon>
        <taxon>Bacteroidota</taxon>
        <taxon>Cytophagia</taxon>
        <taxon>Cytophagales</taxon>
        <taxon>Roseivirgaceae</taxon>
        <taxon>Roseivirga</taxon>
    </lineage>
</organism>
<evidence type="ECO:0000256" key="1">
    <source>
        <dbReference type="SAM" id="Phobius"/>
    </source>
</evidence>
<accession>A0A1I0NL14</accession>
<protein>
    <recommendedName>
        <fullName evidence="4">SGNH hydrolase-type esterase domain-containing protein</fullName>
    </recommendedName>
</protein>
<feature type="transmembrane region" description="Helical" evidence="1">
    <location>
        <begin position="21"/>
        <end position="40"/>
    </location>
</feature>
<keyword evidence="1" id="KW-0472">Membrane</keyword>
<proteinExistence type="predicted"/>
<dbReference type="Gene3D" id="3.40.50.1110">
    <property type="entry name" value="SGNH hydrolase"/>
    <property type="match status" value="1"/>
</dbReference>
<gene>
    <name evidence="2" type="ORF">SAMN05216290_1294</name>
</gene>
<keyword evidence="1" id="KW-1133">Transmembrane helix</keyword>
<dbReference type="EMBL" id="FOIR01000001">
    <property type="protein sequence ID" value="SEW02197.1"/>
    <property type="molecule type" value="Genomic_DNA"/>
</dbReference>
<evidence type="ECO:0000313" key="3">
    <source>
        <dbReference type="Proteomes" id="UP000199437"/>
    </source>
</evidence>
<dbReference type="GO" id="GO:0016788">
    <property type="term" value="F:hydrolase activity, acting on ester bonds"/>
    <property type="evidence" value="ECO:0007669"/>
    <property type="project" value="UniProtKB-ARBA"/>
</dbReference>
<sequence>MISKKRILKTFGRCYRCFKKILISGLIILVVSLALLELSFRGYVINFYGYVFEGLNPSVASNESKETLMLIGDSFTAYPLGYPAVLRDSLPEYYHQNISVPGTSIREQFLFGRNHIKQSNPKVIVYQFYVGNDLFGWDHTLNWQEVSFARNTFWWSSERIWVLSFLNFRLISLVPMPTTKILEEYKNANSFPFSPDLYSYRDKLYFVADSFLVENSISLKNGREEDFLEYASRLKHLLSYASEETDIYILIIPHRSQVSKVNLDRMKSIGASFSEEYLSSDDYPLKEEFESYFSGDNRIQILDPLPYLKKAEEAGVETYYNNDSHLNQQGQYILGQFILTQIKESGVNIR</sequence>
<dbReference type="SUPFAM" id="SSF52266">
    <property type="entry name" value="SGNH hydrolase"/>
    <property type="match status" value="1"/>
</dbReference>